<dbReference type="PANTHER" id="PTHR43800:SF1">
    <property type="entry name" value="PEPTIDYL-LYSINE N-ACETYLTRANSFERASE YJAB"/>
    <property type="match status" value="1"/>
</dbReference>
<dbReference type="PROSITE" id="PS51186">
    <property type="entry name" value="GNAT"/>
    <property type="match status" value="1"/>
</dbReference>
<accession>A0A7W7WVP3</accession>
<keyword evidence="5" id="KW-1185">Reference proteome</keyword>
<dbReference type="InterPro" id="IPR016181">
    <property type="entry name" value="Acyl_CoA_acyltransferase"/>
</dbReference>
<protein>
    <submittedName>
        <fullName evidence="4">GNAT superfamily N-acetyltransferase</fullName>
    </submittedName>
</protein>
<dbReference type="EMBL" id="JACHJS010000001">
    <property type="protein sequence ID" value="MBB4964743.1"/>
    <property type="molecule type" value="Genomic_DNA"/>
</dbReference>
<evidence type="ECO:0000259" key="3">
    <source>
        <dbReference type="PROSITE" id="PS51186"/>
    </source>
</evidence>
<dbReference type="RefSeq" id="WP_184667962.1">
    <property type="nucleotide sequence ID" value="NZ_BAABAI010000015.1"/>
</dbReference>
<dbReference type="SUPFAM" id="SSF55729">
    <property type="entry name" value="Acyl-CoA N-acyltransferases (Nat)"/>
    <property type="match status" value="1"/>
</dbReference>
<sequence length="173" mass="18772">MRIRPAEPHEYPLLQAIETASGEPFRAVGMTDIADDDPMPLEALRHAEVWVAADPDPMAWIAVVPLAGDAHVTQVSVHPDHARRRIGAALIDHVDEWARTEGLAALTLTTFRHVPWNAPYYRRLGFTEPAEPGPALVAVLAAESARGLTDRVCLRRPVGALRVTGRSPAESAG</sequence>
<keyword evidence="1 4" id="KW-0808">Transferase</keyword>
<proteinExistence type="predicted"/>
<dbReference type="AlphaFoldDB" id="A0A7W7WVP3"/>
<dbReference type="InterPro" id="IPR000182">
    <property type="entry name" value="GNAT_dom"/>
</dbReference>
<dbReference type="Gene3D" id="3.40.630.30">
    <property type="match status" value="1"/>
</dbReference>
<gene>
    <name evidence="4" type="ORF">F4559_002102</name>
</gene>
<keyword evidence="2" id="KW-0012">Acyltransferase</keyword>
<evidence type="ECO:0000313" key="4">
    <source>
        <dbReference type="EMBL" id="MBB4964743.1"/>
    </source>
</evidence>
<reference evidence="4 5" key="1">
    <citation type="submission" date="2020-08" db="EMBL/GenBank/DDBJ databases">
        <title>Sequencing the genomes of 1000 actinobacteria strains.</title>
        <authorList>
            <person name="Klenk H.-P."/>
        </authorList>
    </citation>
    <scope>NUCLEOTIDE SEQUENCE [LARGE SCALE GENOMIC DNA]</scope>
    <source>
        <strain evidence="4 5">DSM 45084</strain>
    </source>
</reference>
<dbReference type="Pfam" id="PF00583">
    <property type="entry name" value="Acetyltransf_1"/>
    <property type="match status" value="1"/>
</dbReference>
<dbReference type="PANTHER" id="PTHR43800">
    <property type="entry name" value="PEPTIDYL-LYSINE N-ACETYLTRANSFERASE YJAB"/>
    <property type="match status" value="1"/>
</dbReference>
<dbReference type="Proteomes" id="UP000542674">
    <property type="component" value="Unassembled WGS sequence"/>
</dbReference>
<evidence type="ECO:0000256" key="1">
    <source>
        <dbReference type="ARBA" id="ARBA00022679"/>
    </source>
</evidence>
<organism evidence="4 5">
    <name type="scientific">Saccharothrix violaceirubra</name>
    <dbReference type="NCBI Taxonomy" id="413306"/>
    <lineage>
        <taxon>Bacteria</taxon>
        <taxon>Bacillati</taxon>
        <taxon>Actinomycetota</taxon>
        <taxon>Actinomycetes</taxon>
        <taxon>Pseudonocardiales</taxon>
        <taxon>Pseudonocardiaceae</taxon>
        <taxon>Saccharothrix</taxon>
    </lineage>
</organism>
<dbReference type="CDD" id="cd04301">
    <property type="entry name" value="NAT_SF"/>
    <property type="match status" value="1"/>
</dbReference>
<dbReference type="GO" id="GO:0016747">
    <property type="term" value="F:acyltransferase activity, transferring groups other than amino-acyl groups"/>
    <property type="evidence" value="ECO:0007669"/>
    <property type="project" value="InterPro"/>
</dbReference>
<evidence type="ECO:0000313" key="5">
    <source>
        <dbReference type="Proteomes" id="UP000542674"/>
    </source>
</evidence>
<evidence type="ECO:0000256" key="2">
    <source>
        <dbReference type="ARBA" id="ARBA00023315"/>
    </source>
</evidence>
<name>A0A7W7WVP3_9PSEU</name>
<comment type="caution">
    <text evidence="4">The sequence shown here is derived from an EMBL/GenBank/DDBJ whole genome shotgun (WGS) entry which is preliminary data.</text>
</comment>
<feature type="domain" description="N-acetyltransferase" evidence="3">
    <location>
        <begin position="1"/>
        <end position="146"/>
    </location>
</feature>